<dbReference type="Gene3D" id="2.40.160.130">
    <property type="entry name" value="Capsule assembly protein Wzi"/>
    <property type="match status" value="1"/>
</dbReference>
<keyword evidence="1" id="KW-0472">Membrane</keyword>
<dbReference type="InterPro" id="IPR038636">
    <property type="entry name" value="Wzi_sf"/>
</dbReference>
<feature type="transmembrane region" description="Helical" evidence="1">
    <location>
        <begin position="21"/>
        <end position="39"/>
    </location>
</feature>
<keyword evidence="1" id="KW-0812">Transmembrane</keyword>
<reference evidence="2 3" key="1">
    <citation type="journal article" date="2019" name="Int. J. Syst. Evol. Microbiol.">
        <title>The Global Catalogue of Microorganisms (GCM) 10K type strain sequencing project: providing services to taxonomists for standard genome sequencing and annotation.</title>
        <authorList>
            <consortium name="The Broad Institute Genomics Platform"/>
            <consortium name="The Broad Institute Genome Sequencing Center for Infectious Disease"/>
            <person name="Wu L."/>
            <person name="Ma J."/>
        </authorList>
    </citation>
    <scope>NUCLEOTIDE SEQUENCE [LARGE SCALE GENOMIC DNA]</scope>
    <source>
        <strain evidence="2 3">JCM 14330</strain>
    </source>
</reference>
<sequence>MPRLRLNASAIPLTAARASRAFLYGLAVLGAAGWVPAWAQADTAILVEAGDSRLREDVQWLVDRGVIDVSTSSWPMPLAALETAVVERRSTNLSRADEAALDGVTKFISRQKRTTIGVKAQINTDRMPPLGFAGQSLGTATGSAYIATSAERLAVKLQANGVVDPITKYQSSFNMQGSYAAANIFGQILYVGQLSHWWGPGQDGSLAWSNAATAVPGIGLRRGTDTPFETPWLSWIGSWGYEAFIGQQQHSRAIPDTRVANMRLYVRPLDGLELGASRMIQWGGKGRANGLGALWDALTSNSNVDTPGQDFSNELAGFDVRYTTRLLWGNPLTFYVQGIGEDEAGTLPSRFLALGGVEFKHMVGNTRMQWHVEAADTNASRVFGLGDGRSGYAYSHGLYRDGYYQDGLPIGHAIGGSGYMYSTGVSVIPDDPRYHKRYSARVLYAEVNPTSQTINQAFPEKDRFYGGELSVSWIMAPITFRAGAMLLRSVKGTANDSFGVFFSTDIPLYIF</sequence>
<proteinExistence type="predicted"/>
<evidence type="ECO:0000313" key="3">
    <source>
        <dbReference type="Proteomes" id="UP001501706"/>
    </source>
</evidence>
<dbReference type="EMBL" id="BAAAEN010000047">
    <property type="protein sequence ID" value="GAA0533881.1"/>
    <property type="molecule type" value="Genomic_DNA"/>
</dbReference>
<organism evidence="2 3">
    <name type="scientific">Pigmentiphaga daeguensis</name>
    <dbReference type="NCBI Taxonomy" id="414049"/>
    <lineage>
        <taxon>Bacteria</taxon>
        <taxon>Pseudomonadati</taxon>
        <taxon>Pseudomonadota</taxon>
        <taxon>Betaproteobacteria</taxon>
        <taxon>Burkholderiales</taxon>
        <taxon>Alcaligenaceae</taxon>
        <taxon>Pigmentiphaga</taxon>
    </lineage>
</organism>
<dbReference type="Pfam" id="PF14052">
    <property type="entry name" value="Caps_assemb_Wzi"/>
    <property type="match status" value="1"/>
</dbReference>
<keyword evidence="3" id="KW-1185">Reference proteome</keyword>
<gene>
    <name evidence="2" type="ORF">GCM10009097_58830</name>
</gene>
<dbReference type="Proteomes" id="UP001501706">
    <property type="component" value="Unassembled WGS sequence"/>
</dbReference>
<keyword evidence="1" id="KW-1133">Transmembrane helix</keyword>
<dbReference type="InterPro" id="IPR026950">
    <property type="entry name" value="Caps_assemb_Wzi"/>
</dbReference>
<evidence type="ECO:0000256" key="1">
    <source>
        <dbReference type="SAM" id="Phobius"/>
    </source>
</evidence>
<name>A0ABN1D558_9BURK</name>
<comment type="caution">
    <text evidence="2">The sequence shown here is derived from an EMBL/GenBank/DDBJ whole genome shotgun (WGS) entry which is preliminary data.</text>
</comment>
<accession>A0ABN1D558</accession>
<evidence type="ECO:0000313" key="2">
    <source>
        <dbReference type="EMBL" id="GAA0533881.1"/>
    </source>
</evidence>
<protein>
    <submittedName>
        <fullName evidence="2">Capsule assembly Wzi family protein</fullName>
    </submittedName>
</protein>